<accession>A0A6N7ETA0</accession>
<dbReference type="GO" id="GO:0016668">
    <property type="term" value="F:oxidoreductase activity, acting on a sulfur group of donors, NAD(P) as acceptor"/>
    <property type="evidence" value="ECO:0007669"/>
    <property type="project" value="InterPro"/>
</dbReference>
<sequence>MKKFDYNLIVIGAGAAGLVSSYIAAATNAKVALIEQHKMGGDCLNTGCVPSKALIKTAKVLSQIQQAEDFGLGQAHVEWDFQTVMQRVQRIIATIEPHDSVERYSQLGVDCIAGQASITGAHEVLVNGSALTARAIIVATGARPRVPDLPGLADIAYLTSDNLWQLSACPERLAIIGGGPIGVEMAQAFARLGANVTIIERSPTLMSREDANVTDFIEARLRQADVTVLTQHEVEGFSPKTVTCLHQGERVDVGFDQVLIALGRQANIEGFGLETLGVQLNKTGTVAANALMQTNIPSIYVCGDVTGPYQFTHAAAHQAWYASINALFSPFKRFKVDYRVIPWVTFTDPEVARVGLNEKSAQADGVAYEVSTYHLSDLDRAITESEAYGFIKVLTRPKSDKILGVTIIGAHAGELLAEFVLAMKHGIGLNKILGTIHAYPTFTEANKYVAGQWRQAHKPNWAMRLLRRFHTWRR</sequence>
<dbReference type="InterPro" id="IPR004099">
    <property type="entry name" value="Pyr_nucl-diS_OxRdtase_dimer"/>
</dbReference>
<dbReference type="PROSITE" id="PS00076">
    <property type="entry name" value="PYRIDINE_REDOX_1"/>
    <property type="match status" value="1"/>
</dbReference>
<dbReference type="GO" id="GO:0003955">
    <property type="term" value="F:NAD(P)H dehydrogenase (quinone) activity"/>
    <property type="evidence" value="ECO:0007669"/>
    <property type="project" value="TreeGrafter"/>
</dbReference>
<dbReference type="InterPro" id="IPR023753">
    <property type="entry name" value="FAD/NAD-binding_dom"/>
</dbReference>
<keyword evidence="2 10" id="KW-0285">Flavoprotein</keyword>
<keyword evidence="11" id="KW-0732">Signal</keyword>
<feature type="chain" id="PRO_5026884981" description="Pyruvate/2-oxoglutarate dehydrogenase complex dihydrolipoamide dehydrogenase (E3) component" evidence="11">
    <location>
        <begin position="26"/>
        <end position="474"/>
    </location>
</feature>
<feature type="domain" description="Pyridine nucleotide-disulphide oxidoreductase dimerisation" evidence="12">
    <location>
        <begin position="341"/>
        <end position="447"/>
    </location>
</feature>
<keyword evidence="8" id="KW-0547">Nucleotide-binding</keyword>
<evidence type="ECO:0000256" key="9">
    <source>
        <dbReference type="PIRSR" id="PIRSR000350-4"/>
    </source>
</evidence>
<evidence type="ECO:0000256" key="6">
    <source>
        <dbReference type="ARBA" id="ARBA00023157"/>
    </source>
</evidence>
<feature type="domain" description="FAD/NAD(P)-binding" evidence="13">
    <location>
        <begin position="6"/>
        <end position="319"/>
    </location>
</feature>
<reference evidence="14 15" key="1">
    <citation type="submission" date="2019-10" db="EMBL/GenBank/DDBJ databases">
        <title>Cardiobacteriales fam. a chemoheterotrophic member of the order Cardiobacteriales, and proposal of Cardiobacteriales fam. nov.</title>
        <authorList>
            <person name="Wang C."/>
        </authorList>
    </citation>
    <scope>NUCLEOTIDE SEQUENCE [LARGE SCALE GENOMIC DNA]</scope>
    <source>
        <strain evidence="14 15">ML27</strain>
    </source>
</reference>
<feature type="signal peptide" evidence="11">
    <location>
        <begin position="1"/>
        <end position="25"/>
    </location>
</feature>
<dbReference type="InterPro" id="IPR001100">
    <property type="entry name" value="Pyr_nuc-diS_OxRdtase"/>
</dbReference>
<dbReference type="InParanoid" id="A0A6N7ETA0"/>
<name>A0A6N7ETA0_9GAMM</name>
<comment type="caution">
    <text evidence="14">The sequence shown here is derived from an EMBL/GenBank/DDBJ whole genome shotgun (WGS) entry which is preliminary data.</text>
</comment>
<organism evidence="14 15">
    <name type="scientific">Ostreibacterium oceani</name>
    <dbReference type="NCBI Taxonomy" id="2654998"/>
    <lineage>
        <taxon>Bacteria</taxon>
        <taxon>Pseudomonadati</taxon>
        <taxon>Pseudomonadota</taxon>
        <taxon>Gammaproteobacteria</taxon>
        <taxon>Cardiobacteriales</taxon>
        <taxon>Ostreibacteriaceae</taxon>
        <taxon>Ostreibacterium</taxon>
    </lineage>
</organism>
<evidence type="ECO:0000256" key="5">
    <source>
        <dbReference type="ARBA" id="ARBA00023002"/>
    </source>
</evidence>
<dbReference type="PRINTS" id="PR00368">
    <property type="entry name" value="FADPNR"/>
</dbReference>
<feature type="binding site" evidence="8">
    <location>
        <position position="263"/>
    </location>
    <ligand>
        <name>NAD(+)</name>
        <dbReference type="ChEBI" id="CHEBI:57540"/>
    </ligand>
</feature>
<evidence type="ECO:0000256" key="10">
    <source>
        <dbReference type="RuleBase" id="RU003691"/>
    </source>
</evidence>
<dbReference type="AlphaFoldDB" id="A0A6N7ETA0"/>
<evidence type="ECO:0000256" key="7">
    <source>
        <dbReference type="ARBA" id="ARBA00023284"/>
    </source>
</evidence>
<feature type="disulfide bond" description="Redox-active" evidence="9">
    <location>
        <begin position="43"/>
        <end position="48"/>
    </location>
</feature>
<feature type="binding site" evidence="8">
    <location>
        <position position="52"/>
    </location>
    <ligand>
        <name>FAD</name>
        <dbReference type="ChEBI" id="CHEBI:57692"/>
    </ligand>
</feature>
<dbReference type="EMBL" id="WHNW01000003">
    <property type="protein sequence ID" value="MPV85781.1"/>
    <property type="molecule type" value="Genomic_DNA"/>
</dbReference>
<gene>
    <name evidence="14" type="ORF">GCU85_03380</name>
</gene>
<proteinExistence type="inferred from homology"/>
<evidence type="ECO:0000256" key="3">
    <source>
        <dbReference type="ARBA" id="ARBA00022827"/>
    </source>
</evidence>
<dbReference type="Pfam" id="PF07992">
    <property type="entry name" value="Pyr_redox_2"/>
    <property type="match status" value="1"/>
</dbReference>
<dbReference type="SUPFAM" id="SSF51905">
    <property type="entry name" value="FAD/NAD(P)-binding domain"/>
    <property type="match status" value="1"/>
</dbReference>
<evidence type="ECO:0000256" key="2">
    <source>
        <dbReference type="ARBA" id="ARBA00022630"/>
    </source>
</evidence>
<dbReference type="PRINTS" id="PR00411">
    <property type="entry name" value="PNDRDTASEI"/>
</dbReference>
<evidence type="ECO:0000256" key="1">
    <source>
        <dbReference type="ARBA" id="ARBA00007532"/>
    </source>
</evidence>
<evidence type="ECO:0000313" key="15">
    <source>
        <dbReference type="Proteomes" id="UP000471298"/>
    </source>
</evidence>
<evidence type="ECO:0000259" key="13">
    <source>
        <dbReference type="Pfam" id="PF07992"/>
    </source>
</evidence>
<keyword evidence="8" id="KW-0520">NAD</keyword>
<keyword evidence="7 10" id="KW-0676">Redox-active center</keyword>
<feature type="binding site" evidence="8">
    <location>
        <position position="304"/>
    </location>
    <ligand>
        <name>FAD</name>
        <dbReference type="ChEBI" id="CHEBI:57692"/>
    </ligand>
</feature>
<dbReference type="InterPro" id="IPR012999">
    <property type="entry name" value="Pyr_OxRdtase_I_AS"/>
</dbReference>
<dbReference type="InterPro" id="IPR016156">
    <property type="entry name" value="FAD/NAD-linked_Rdtase_dimer_sf"/>
</dbReference>
<comment type="cofactor">
    <cofactor evidence="8">
        <name>FAD</name>
        <dbReference type="ChEBI" id="CHEBI:57692"/>
    </cofactor>
    <text evidence="8">Binds 1 FAD per subunit.</text>
</comment>
<dbReference type="PANTHER" id="PTHR43014:SF2">
    <property type="entry name" value="MERCURIC REDUCTASE"/>
    <property type="match status" value="1"/>
</dbReference>
<dbReference type="PANTHER" id="PTHR43014">
    <property type="entry name" value="MERCURIC REDUCTASE"/>
    <property type="match status" value="1"/>
</dbReference>
<feature type="binding site" evidence="8">
    <location>
        <position position="200"/>
    </location>
    <ligand>
        <name>NAD(+)</name>
        <dbReference type="ChEBI" id="CHEBI:57540"/>
    </ligand>
</feature>
<keyword evidence="15" id="KW-1185">Reference proteome</keyword>
<dbReference type="FunFam" id="3.30.390.30:FF:000001">
    <property type="entry name" value="Dihydrolipoyl dehydrogenase"/>
    <property type="match status" value="1"/>
</dbReference>
<evidence type="ECO:0000256" key="4">
    <source>
        <dbReference type="ARBA" id="ARBA00022857"/>
    </source>
</evidence>
<dbReference type="GO" id="GO:0050660">
    <property type="term" value="F:flavin adenine dinucleotide binding"/>
    <property type="evidence" value="ECO:0007669"/>
    <property type="project" value="TreeGrafter"/>
</dbReference>
<dbReference type="InterPro" id="IPR036188">
    <property type="entry name" value="FAD/NAD-bd_sf"/>
</dbReference>
<evidence type="ECO:0000259" key="12">
    <source>
        <dbReference type="Pfam" id="PF02852"/>
    </source>
</evidence>
<dbReference type="PIRSF" id="PIRSF000350">
    <property type="entry name" value="Mercury_reductase_MerA"/>
    <property type="match status" value="1"/>
</dbReference>
<feature type="binding site" evidence="8">
    <location>
        <begin position="177"/>
        <end position="184"/>
    </location>
    <ligand>
        <name>NAD(+)</name>
        <dbReference type="ChEBI" id="CHEBI:57540"/>
    </ligand>
</feature>
<evidence type="ECO:0000313" key="14">
    <source>
        <dbReference type="EMBL" id="MPV85781.1"/>
    </source>
</evidence>
<dbReference type="Gene3D" id="3.50.50.60">
    <property type="entry name" value="FAD/NAD(P)-binding domain"/>
    <property type="match status" value="2"/>
</dbReference>
<dbReference type="Proteomes" id="UP000471298">
    <property type="component" value="Unassembled WGS sequence"/>
</dbReference>
<evidence type="ECO:0000256" key="8">
    <source>
        <dbReference type="PIRSR" id="PIRSR000350-3"/>
    </source>
</evidence>
<comment type="similarity">
    <text evidence="1 10">Belongs to the class-I pyridine nucleotide-disulfide oxidoreductase family.</text>
</comment>
<evidence type="ECO:0008006" key="16">
    <source>
        <dbReference type="Google" id="ProtNLM"/>
    </source>
</evidence>
<dbReference type="Pfam" id="PF02852">
    <property type="entry name" value="Pyr_redox_dim"/>
    <property type="match status" value="1"/>
</dbReference>
<dbReference type="Gene3D" id="3.30.390.30">
    <property type="match status" value="1"/>
</dbReference>
<keyword evidence="4" id="KW-0521">NADP</keyword>
<keyword evidence="6" id="KW-1015">Disulfide bond</keyword>
<protein>
    <recommendedName>
        <fullName evidence="16">Pyruvate/2-oxoglutarate dehydrogenase complex dihydrolipoamide dehydrogenase (E3) component</fullName>
    </recommendedName>
</protein>
<evidence type="ECO:0000256" key="11">
    <source>
        <dbReference type="SAM" id="SignalP"/>
    </source>
</evidence>
<keyword evidence="3 8" id="KW-0274">FAD</keyword>
<dbReference type="SUPFAM" id="SSF55424">
    <property type="entry name" value="FAD/NAD-linked reductases, dimerisation (C-terminal) domain"/>
    <property type="match status" value="1"/>
</dbReference>
<keyword evidence="5 10" id="KW-0560">Oxidoreductase</keyword>